<reference evidence="3" key="1">
    <citation type="journal article" date="2019" name="Int. J. Syst. Evol. Microbiol.">
        <title>The Global Catalogue of Microorganisms (GCM) 10K type strain sequencing project: providing services to taxonomists for standard genome sequencing and annotation.</title>
        <authorList>
            <consortium name="The Broad Institute Genomics Platform"/>
            <consortium name="The Broad Institute Genome Sequencing Center for Infectious Disease"/>
            <person name="Wu L."/>
            <person name="Ma J."/>
        </authorList>
    </citation>
    <scope>NUCLEOTIDE SEQUENCE [LARGE SCALE GENOMIC DNA]</scope>
    <source>
        <strain evidence="3">JCM 4087</strain>
    </source>
</reference>
<feature type="compositionally biased region" description="Basic and acidic residues" evidence="1">
    <location>
        <begin position="81"/>
        <end position="93"/>
    </location>
</feature>
<accession>A0ABN3WRV2</accession>
<evidence type="ECO:0000313" key="2">
    <source>
        <dbReference type="EMBL" id="GAA2925722.1"/>
    </source>
</evidence>
<name>A0ABN3WRV2_STRTU</name>
<sequence>MAYGTFEEGEALSKAYDKVHAQLELLSRMLGDQLEAMGIAVDLADRDYRGEDREHAARLAAIQKRSAKDWEQQQKWAAEAKGLRPEEQEHDRSQQQPPSGTVGQK</sequence>
<evidence type="ECO:0000256" key="1">
    <source>
        <dbReference type="SAM" id="MobiDB-lite"/>
    </source>
</evidence>
<comment type="caution">
    <text evidence="2">The sequence shown here is derived from an EMBL/GenBank/DDBJ whole genome shotgun (WGS) entry which is preliminary data.</text>
</comment>
<dbReference type="Proteomes" id="UP001501102">
    <property type="component" value="Unassembled WGS sequence"/>
</dbReference>
<evidence type="ECO:0000313" key="3">
    <source>
        <dbReference type="Proteomes" id="UP001501102"/>
    </source>
</evidence>
<feature type="compositionally biased region" description="Polar residues" evidence="1">
    <location>
        <begin position="94"/>
        <end position="105"/>
    </location>
</feature>
<gene>
    <name evidence="2" type="ORF">GCM10020221_22090</name>
</gene>
<feature type="region of interest" description="Disordered" evidence="1">
    <location>
        <begin position="70"/>
        <end position="105"/>
    </location>
</feature>
<keyword evidence="3" id="KW-1185">Reference proteome</keyword>
<organism evidence="2 3">
    <name type="scientific">Streptomyces thioluteus</name>
    <dbReference type="NCBI Taxonomy" id="66431"/>
    <lineage>
        <taxon>Bacteria</taxon>
        <taxon>Bacillati</taxon>
        <taxon>Actinomycetota</taxon>
        <taxon>Actinomycetes</taxon>
        <taxon>Kitasatosporales</taxon>
        <taxon>Streptomycetaceae</taxon>
        <taxon>Streptomyces</taxon>
    </lineage>
</organism>
<dbReference type="EMBL" id="BAAAXZ010000083">
    <property type="protein sequence ID" value="GAA2925722.1"/>
    <property type="molecule type" value="Genomic_DNA"/>
</dbReference>
<proteinExistence type="predicted"/>
<protein>
    <submittedName>
        <fullName evidence="2">Uncharacterized protein</fullName>
    </submittedName>
</protein>